<dbReference type="InterPro" id="IPR029044">
    <property type="entry name" value="Nucleotide-diphossugar_trans"/>
</dbReference>
<dbReference type="PANTHER" id="PTHR43179:SF7">
    <property type="entry name" value="RHAMNOSYLTRANSFERASE WBBL"/>
    <property type="match status" value="1"/>
</dbReference>
<gene>
    <name evidence="1" type="ORF">G3T61_17005</name>
</gene>
<protein>
    <submittedName>
        <fullName evidence="1">Glycosyltransferase family 2 protein</fullName>
    </submittedName>
</protein>
<name>A0A6B3LPK9_VIBCL</name>
<keyword evidence="1" id="KW-0808">Transferase</keyword>
<evidence type="ECO:0000313" key="1">
    <source>
        <dbReference type="EMBL" id="NEM95888.1"/>
    </source>
</evidence>
<accession>A0A6B3LPK9</accession>
<dbReference type="Gene3D" id="3.90.550.10">
    <property type="entry name" value="Spore Coat Polysaccharide Biosynthesis Protein SpsA, Chain A"/>
    <property type="match status" value="1"/>
</dbReference>
<organism evidence="1">
    <name type="scientific">Vibrio cholerae</name>
    <dbReference type="NCBI Taxonomy" id="666"/>
    <lineage>
        <taxon>Bacteria</taxon>
        <taxon>Pseudomonadati</taxon>
        <taxon>Pseudomonadota</taxon>
        <taxon>Gammaproteobacteria</taxon>
        <taxon>Vibrionales</taxon>
        <taxon>Vibrionaceae</taxon>
        <taxon>Vibrio</taxon>
    </lineage>
</organism>
<sequence>MKLFISVVNHNHDQMIINNPTLQQLATKHHVILKSNTLASPELTAYCIQNRISLLQGTSFKGFGANNNEVYHYAKNKLEMHENDFFLVLNPDVEITLESIDRLLIEAASLSTDIAAINLYRDKHFTVYDNSIRHYPKLLAPIKSLLGIKRNDIYDKSVIDKPIRIEWAAGSFLLFKAACYHALNGFDDRYFMYFEDADICTRANKNGFNVFYIPNIKAIHYASHQNRSVFSKHFIWYWCSSIRYQLKFIEKYSSKDKGLIN</sequence>
<dbReference type="RefSeq" id="WP_114717775.1">
    <property type="nucleotide sequence ID" value="NZ_JAACMK010000027.1"/>
</dbReference>
<reference evidence="1" key="1">
    <citation type="submission" date="2020-02" db="EMBL/GenBank/DDBJ databases">
        <title>Genome Announcements.</title>
        <authorList>
            <person name="Abdulabbas H.T."/>
            <person name="Bunyan I.A."/>
            <person name="Abdul-Lateef L.A."/>
        </authorList>
    </citation>
    <scope>NUCLEOTIDE SEQUENCE</scope>
    <source>
        <strain evidence="1">NAG1</strain>
    </source>
</reference>
<dbReference type="EMBL" id="JAAGVX010000018">
    <property type="protein sequence ID" value="NEM95888.1"/>
    <property type="molecule type" value="Genomic_DNA"/>
</dbReference>
<comment type="caution">
    <text evidence="1">The sequence shown here is derived from an EMBL/GenBank/DDBJ whole genome shotgun (WGS) entry which is preliminary data.</text>
</comment>
<dbReference type="GO" id="GO:0016740">
    <property type="term" value="F:transferase activity"/>
    <property type="evidence" value="ECO:0007669"/>
    <property type="project" value="UniProtKB-KW"/>
</dbReference>
<dbReference type="SUPFAM" id="SSF53448">
    <property type="entry name" value="Nucleotide-diphospho-sugar transferases"/>
    <property type="match status" value="1"/>
</dbReference>
<proteinExistence type="predicted"/>
<dbReference type="PANTHER" id="PTHR43179">
    <property type="entry name" value="RHAMNOSYLTRANSFERASE WBBL"/>
    <property type="match status" value="1"/>
</dbReference>
<dbReference type="AlphaFoldDB" id="A0A6B3LPK9"/>